<protein>
    <submittedName>
        <fullName evidence="2">Cytoplasmic FMR1-interacting protein 2-like</fullName>
    </submittedName>
</protein>
<evidence type="ECO:0000313" key="1">
    <source>
        <dbReference type="Proteomes" id="UP000694915"/>
    </source>
</evidence>
<gene>
    <name evidence="2" type="primary">LOC101980144</name>
</gene>
<dbReference type="PANTHER" id="PTHR12195">
    <property type="entry name" value="CYTOPLASMIC FMR1-INTERACTING PROTEIN-RELATED"/>
    <property type="match status" value="1"/>
</dbReference>
<reference evidence="2" key="1">
    <citation type="submission" date="2025-08" db="UniProtKB">
        <authorList>
            <consortium name="RefSeq"/>
        </authorList>
    </citation>
    <scope>IDENTIFICATION</scope>
</reference>
<dbReference type="GeneID" id="101980144"/>
<accession>A0ABM0LTD8</accession>
<sequence>MKFCVPQVVTGSGLDSQKSDEEYRELFDLALRGLQLLSKWSAHVMEVYSWKLVHPTDKFCNKDCPGTAEEYERATRYNYTSEEKFAFVEVGADALLSPSTPDGSSLQFLSSFDHPEMLSF</sequence>
<dbReference type="InterPro" id="IPR008081">
    <property type="entry name" value="Cytoplasmic_FMR1-int"/>
</dbReference>
<organism evidence="1 2">
    <name type="scientific">Microtus ochrogaster</name>
    <name type="common">Prairie vole</name>
    <dbReference type="NCBI Taxonomy" id="79684"/>
    <lineage>
        <taxon>Eukaryota</taxon>
        <taxon>Metazoa</taxon>
        <taxon>Chordata</taxon>
        <taxon>Craniata</taxon>
        <taxon>Vertebrata</taxon>
        <taxon>Euteleostomi</taxon>
        <taxon>Mammalia</taxon>
        <taxon>Eutheria</taxon>
        <taxon>Euarchontoglires</taxon>
        <taxon>Glires</taxon>
        <taxon>Rodentia</taxon>
        <taxon>Myomorpha</taxon>
        <taxon>Muroidea</taxon>
        <taxon>Cricetidae</taxon>
        <taxon>Arvicolinae</taxon>
        <taxon>Microtus</taxon>
    </lineage>
</organism>
<name>A0ABM0LTD8_MICOH</name>
<dbReference type="Pfam" id="PF05994">
    <property type="entry name" value="FragX_IP"/>
    <property type="match status" value="1"/>
</dbReference>
<dbReference type="RefSeq" id="XP_005372440.3">
    <property type="nucleotide sequence ID" value="XM_005372383.3"/>
</dbReference>
<evidence type="ECO:0000313" key="2">
    <source>
        <dbReference type="RefSeq" id="XP_005372440.3"/>
    </source>
</evidence>
<proteinExistence type="predicted"/>
<dbReference type="Proteomes" id="UP000694915">
    <property type="component" value="Unplaced"/>
</dbReference>
<keyword evidence="1" id="KW-1185">Reference proteome</keyword>